<dbReference type="FunFam" id="3.40.50.720:FF:000121">
    <property type="entry name" value="Prostaglandin reductase 2"/>
    <property type="match status" value="1"/>
</dbReference>
<evidence type="ECO:0000259" key="2">
    <source>
        <dbReference type="SMART" id="SM00829"/>
    </source>
</evidence>
<dbReference type="KEGG" id="hir:HETIRDRAFT_148544"/>
<gene>
    <name evidence="3" type="primary">nor1</name>
    <name evidence="3" type="ORF">HETIRDRAFT_148544</name>
</gene>
<dbReference type="Pfam" id="PF00107">
    <property type="entry name" value="ADH_zinc_N"/>
    <property type="match status" value="1"/>
</dbReference>
<dbReference type="PANTHER" id="PTHR43205:SF42">
    <property type="entry name" value="ALCOHOL DEHYDROGENASE, ZINC-CONTAINING (AFU_ORTHOLOGUE AFUA_7G04530)"/>
    <property type="match status" value="1"/>
</dbReference>
<evidence type="ECO:0000313" key="4">
    <source>
        <dbReference type="Proteomes" id="UP000030671"/>
    </source>
</evidence>
<evidence type="ECO:0000256" key="1">
    <source>
        <dbReference type="ARBA" id="ARBA00023002"/>
    </source>
</evidence>
<organism evidence="3 4">
    <name type="scientific">Heterobasidion irregulare (strain TC 32-1)</name>
    <dbReference type="NCBI Taxonomy" id="747525"/>
    <lineage>
        <taxon>Eukaryota</taxon>
        <taxon>Fungi</taxon>
        <taxon>Dikarya</taxon>
        <taxon>Basidiomycota</taxon>
        <taxon>Agaricomycotina</taxon>
        <taxon>Agaricomycetes</taxon>
        <taxon>Russulales</taxon>
        <taxon>Bondarzewiaceae</taxon>
        <taxon>Heterobasidion</taxon>
        <taxon>Heterobasidion annosum species complex</taxon>
    </lineage>
</organism>
<dbReference type="GeneID" id="20667277"/>
<keyword evidence="4" id="KW-1185">Reference proteome</keyword>
<keyword evidence="1" id="KW-0560">Oxidoreductase</keyword>
<dbReference type="CDD" id="cd05288">
    <property type="entry name" value="PGDH"/>
    <property type="match status" value="1"/>
</dbReference>
<dbReference type="SUPFAM" id="SSF50129">
    <property type="entry name" value="GroES-like"/>
    <property type="match status" value="1"/>
</dbReference>
<protein>
    <submittedName>
        <fullName evidence="3">NADP-dependent oxidoreductases 1</fullName>
    </submittedName>
</protein>
<dbReference type="AlphaFoldDB" id="W4KD91"/>
<dbReference type="eggNOG" id="KOG1196">
    <property type="taxonomic scope" value="Eukaryota"/>
</dbReference>
<reference evidence="3 4" key="1">
    <citation type="journal article" date="2012" name="New Phytol.">
        <title>Insight into trade-off between wood decay and parasitism from the genome of a fungal forest pathogen.</title>
        <authorList>
            <person name="Olson A."/>
            <person name="Aerts A."/>
            <person name="Asiegbu F."/>
            <person name="Belbahri L."/>
            <person name="Bouzid O."/>
            <person name="Broberg A."/>
            <person name="Canback B."/>
            <person name="Coutinho P.M."/>
            <person name="Cullen D."/>
            <person name="Dalman K."/>
            <person name="Deflorio G."/>
            <person name="van Diepen L.T."/>
            <person name="Dunand C."/>
            <person name="Duplessis S."/>
            <person name="Durling M."/>
            <person name="Gonthier P."/>
            <person name="Grimwood J."/>
            <person name="Fossdal C.G."/>
            <person name="Hansson D."/>
            <person name="Henrissat B."/>
            <person name="Hietala A."/>
            <person name="Himmelstrand K."/>
            <person name="Hoffmeister D."/>
            <person name="Hogberg N."/>
            <person name="James T.Y."/>
            <person name="Karlsson M."/>
            <person name="Kohler A."/>
            <person name="Kues U."/>
            <person name="Lee Y.H."/>
            <person name="Lin Y.C."/>
            <person name="Lind M."/>
            <person name="Lindquist E."/>
            <person name="Lombard V."/>
            <person name="Lucas S."/>
            <person name="Lunden K."/>
            <person name="Morin E."/>
            <person name="Murat C."/>
            <person name="Park J."/>
            <person name="Raffaello T."/>
            <person name="Rouze P."/>
            <person name="Salamov A."/>
            <person name="Schmutz J."/>
            <person name="Solheim H."/>
            <person name="Stahlberg J."/>
            <person name="Velez H."/>
            <person name="de Vries R.P."/>
            <person name="Wiebenga A."/>
            <person name="Woodward S."/>
            <person name="Yakovlev I."/>
            <person name="Garbelotto M."/>
            <person name="Martin F."/>
            <person name="Grigoriev I.V."/>
            <person name="Stenlid J."/>
        </authorList>
    </citation>
    <scope>NUCLEOTIDE SEQUENCE [LARGE SCALE GENOMIC DNA]</scope>
    <source>
        <strain evidence="3 4">TC 32-1</strain>
    </source>
</reference>
<dbReference type="Gene3D" id="3.40.50.720">
    <property type="entry name" value="NAD(P)-binding Rossmann-like Domain"/>
    <property type="match status" value="1"/>
</dbReference>
<evidence type="ECO:0000313" key="3">
    <source>
        <dbReference type="EMBL" id="ETW83056.1"/>
    </source>
</evidence>
<dbReference type="GO" id="GO:0016628">
    <property type="term" value="F:oxidoreductase activity, acting on the CH-CH group of donors, NAD or NADP as acceptor"/>
    <property type="evidence" value="ECO:0007669"/>
    <property type="project" value="InterPro"/>
</dbReference>
<dbReference type="Gene3D" id="3.90.180.10">
    <property type="entry name" value="Medium-chain alcohol dehydrogenases, catalytic domain"/>
    <property type="match status" value="1"/>
</dbReference>
<sequence length="342" mass="36835">MSPSHYTRIVLNERPVSDIDANTFRQESVPFDLKPATGQVLVKTTWLSTDPSMRAWLNDKRGYLPPVQIGETMRAAGLATIVEAGEGSKLPSGQLVACVPGWAEYAVLSEKDVTPIHLPPGAQALDFLGPLGYTGLTAYFGLDDIAKVKPGEIMVVSGAAGAVGSIACQIGKRQGAKVIAIAGTDEKCRWLEKELGVDKALNYKSPTFHKEFVDAVDYLDVFFDNVGGDILNFALTRLKQHARIVLCGAISDYNNAKPKGLTSYMNIITQRAKLQGLIILDYAPQYAAAREVIAGWLADGSLKRKFHIVEGLENAPKALPMLFNGGNTGKLVIHVSGPSAKL</sequence>
<dbReference type="OrthoDB" id="809632at2759"/>
<feature type="domain" description="Enoyl reductase (ER)" evidence="2">
    <location>
        <begin position="48"/>
        <end position="333"/>
    </location>
</feature>
<dbReference type="HOGENOM" id="CLU_026673_29_2_1"/>
<proteinExistence type="predicted"/>
<dbReference type="InterPro" id="IPR020843">
    <property type="entry name" value="ER"/>
</dbReference>
<dbReference type="InterPro" id="IPR036291">
    <property type="entry name" value="NAD(P)-bd_dom_sf"/>
</dbReference>
<dbReference type="PANTHER" id="PTHR43205">
    <property type="entry name" value="PROSTAGLANDIN REDUCTASE"/>
    <property type="match status" value="1"/>
</dbReference>
<dbReference type="InParanoid" id="W4KD91"/>
<dbReference type="EMBL" id="KI925457">
    <property type="protein sequence ID" value="ETW83056.1"/>
    <property type="molecule type" value="Genomic_DNA"/>
</dbReference>
<dbReference type="InterPro" id="IPR045010">
    <property type="entry name" value="MDR_fam"/>
</dbReference>
<dbReference type="Pfam" id="PF16884">
    <property type="entry name" value="ADH_N_2"/>
    <property type="match status" value="1"/>
</dbReference>
<dbReference type="Proteomes" id="UP000030671">
    <property type="component" value="Unassembled WGS sequence"/>
</dbReference>
<dbReference type="SMART" id="SM00829">
    <property type="entry name" value="PKS_ER"/>
    <property type="match status" value="1"/>
</dbReference>
<dbReference type="SUPFAM" id="SSF51735">
    <property type="entry name" value="NAD(P)-binding Rossmann-fold domains"/>
    <property type="match status" value="1"/>
</dbReference>
<dbReference type="InterPro" id="IPR013149">
    <property type="entry name" value="ADH-like_C"/>
</dbReference>
<dbReference type="InterPro" id="IPR011032">
    <property type="entry name" value="GroES-like_sf"/>
</dbReference>
<name>W4KD91_HETIT</name>
<dbReference type="RefSeq" id="XP_009545340.1">
    <property type="nucleotide sequence ID" value="XM_009547045.1"/>
</dbReference>
<accession>W4KD91</accession>
<dbReference type="InterPro" id="IPR041694">
    <property type="entry name" value="ADH_N_2"/>
</dbReference>